<dbReference type="InterPro" id="IPR003680">
    <property type="entry name" value="Flavodoxin_fold"/>
</dbReference>
<gene>
    <name evidence="6" type="primary">azoR</name>
    <name evidence="8" type="ORF">SAMN04489710_106248</name>
</gene>
<dbReference type="GO" id="GO:0009055">
    <property type="term" value="F:electron transfer activity"/>
    <property type="evidence" value="ECO:0007669"/>
    <property type="project" value="UniProtKB-UniRule"/>
</dbReference>
<dbReference type="Proteomes" id="UP000199517">
    <property type="component" value="Unassembled WGS sequence"/>
</dbReference>
<dbReference type="EC" id="1.6.5.-" evidence="6"/>
<dbReference type="STRING" id="32040.SAMN04489710_106248"/>
<feature type="binding site" evidence="6">
    <location>
        <begin position="140"/>
        <end position="143"/>
    </location>
    <ligand>
        <name>FMN</name>
        <dbReference type="ChEBI" id="CHEBI:58210"/>
    </ligand>
</feature>
<evidence type="ECO:0000256" key="4">
    <source>
        <dbReference type="ARBA" id="ARBA00023027"/>
    </source>
</evidence>
<comment type="catalytic activity">
    <reaction evidence="6">
        <text>2 a quinone + NADH + H(+) = 2 a 1,4-benzosemiquinone + NAD(+)</text>
        <dbReference type="Rhea" id="RHEA:65952"/>
        <dbReference type="ChEBI" id="CHEBI:15378"/>
        <dbReference type="ChEBI" id="CHEBI:57540"/>
        <dbReference type="ChEBI" id="CHEBI:57945"/>
        <dbReference type="ChEBI" id="CHEBI:132124"/>
        <dbReference type="ChEBI" id="CHEBI:134225"/>
    </reaction>
</comment>
<proteinExistence type="inferred from homology"/>
<evidence type="ECO:0000256" key="5">
    <source>
        <dbReference type="ARBA" id="ARBA00048542"/>
    </source>
</evidence>
<dbReference type="OrthoDB" id="9787136at2"/>
<comment type="function">
    <text evidence="6">Quinone reductase that provides resistance to thiol-specific stress caused by electrophilic quinones.</text>
</comment>
<dbReference type="EMBL" id="FOMQ01000006">
    <property type="protein sequence ID" value="SFD81269.1"/>
    <property type="molecule type" value="Genomic_DNA"/>
</dbReference>
<feature type="binding site" evidence="6">
    <location>
        <position position="9"/>
    </location>
    <ligand>
        <name>FMN</name>
        <dbReference type="ChEBI" id="CHEBI:58210"/>
    </ligand>
</feature>
<dbReference type="Gene3D" id="3.40.50.360">
    <property type="match status" value="1"/>
</dbReference>
<dbReference type="GO" id="GO:0016655">
    <property type="term" value="F:oxidoreductase activity, acting on NAD(P)H, quinone or similar compound as acceptor"/>
    <property type="evidence" value="ECO:0007669"/>
    <property type="project" value="InterPro"/>
</dbReference>
<dbReference type="EC" id="1.7.1.17" evidence="6"/>
<evidence type="ECO:0000256" key="6">
    <source>
        <dbReference type="HAMAP-Rule" id="MF_01216"/>
    </source>
</evidence>
<comment type="catalytic activity">
    <reaction evidence="5">
        <text>N,N-dimethyl-1,4-phenylenediamine + anthranilate + 2 NAD(+) = 2-(4-dimethylaminophenyl)diazenylbenzoate + 2 NADH + 2 H(+)</text>
        <dbReference type="Rhea" id="RHEA:55872"/>
        <dbReference type="ChEBI" id="CHEBI:15378"/>
        <dbReference type="ChEBI" id="CHEBI:15783"/>
        <dbReference type="ChEBI" id="CHEBI:16567"/>
        <dbReference type="ChEBI" id="CHEBI:57540"/>
        <dbReference type="ChEBI" id="CHEBI:57945"/>
        <dbReference type="ChEBI" id="CHEBI:71579"/>
        <dbReference type="EC" id="1.7.1.17"/>
    </reaction>
    <physiologicalReaction direction="right-to-left" evidence="5">
        <dbReference type="Rhea" id="RHEA:55874"/>
    </physiologicalReaction>
</comment>
<comment type="function">
    <text evidence="6">Also exhibits azoreductase activity. Catalyzes the reductive cleavage of the azo bond in aromatic azo compounds to the corresponding amines.</text>
</comment>
<keyword evidence="1 6" id="KW-0285">Flavoprotein</keyword>
<name>A0A1I1VEH6_9BURK</name>
<keyword evidence="2 6" id="KW-0288">FMN</keyword>
<organism evidence="8 9">
    <name type="scientific">Paracidovorax konjaci</name>
    <dbReference type="NCBI Taxonomy" id="32040"/>
    <lineage>
        <taxon>Bacteria</taxon>
        <taxon>Pseudomonadati</taxon>
        <taxon>Pseudomonadota</taxon>
        <taxon>Betaproteobacteria</taxon>
        <taxon>Burkholderiales</taxon>
        <taxon>Comamonadaceae</taxon>
        <taxon>Paracidovorax</taxon>
    </lineage>
</organism>
<dbReference type="PANTHER" id="PTHR43741">
    <property type="entry name" value="FMN-DEPENDENT NADH-AZOREDUCTASE 1"/>
    <property type="match status" value="1"/>
</dbReference>
<keyword evidence="4 6" id="KW-0520">NAD</keyword>
<dbReference type="PANTHER" id="PTHR43741:SF4">
    <property type="entry name" value="FMN-DEPENDENT NADH:QUINONE OXIDOREDUCTASE"/>
    <property type="match status" value="1"/>
</dbReference>
<protein>
    <recommendedName>
        <fullName evidence="6">FMN dependent NADH:quinone oxidoreductase</fullName>
        <ecNumber evidence="6">1.6.5.-</ecNumber>
    </recommendedName>
    <alternativeName>
        <fullName evidence="6">Azo-dye reductase</fullName>
    </alternativeName>
    <alternativeName>
        <fullName evidence="6">FMN-dependent NADH-azo compound oxidoreductase</fullName>
    </alternativeName>
    <alternativeName>
        <fullName evidence="6">FMN-dependent NADH-azoreductase</fullName>
        <ecNumber evidence="6">1.7.1.17</ecNumber>
    </alternativeName>
</protein>
<comment type="cofactor">
    <cofactor evidence="6">
        <name>FMN</name>
        <dbReference type="ChEBI" id="CHEBI:58210"/>
    </cofactor>
    <text evidence="6">Binds 1 FMN per subunit.</text>
</comment>
<accession>A0A1I1VEH6</accession>
<feature type="domain" description="Flavodoxin-like fold" evidence="7">
    <location>
        <begin position="1"/>
        <end position="199"/>
    </location>
</feature>
<comment type="similarity">
    <text evidence="6">Belongs to the azoreductase type 1 family.</text>
</comment>
<evidence type="ECO:0000256" key="2">
    <source>
        <dbReference type="ARBA" id="ARBA00022643"/>
    </source>
</evidence>
<dbReference type="InterPro" id="IPR050104">
    <property type="entry name" value="FMN-dep_NADH:Q_OxRdtase_AzoR1"/>
</dbReference>
<evidence type="ECO:0000313" key="9">
    <source>
        <dbReference type="Proteomes" id="UP000199517"/>
    </source>
</evidence>
<evidence type="ECO:0000256" key="3">
    <source>
        <dbReference type="ARBA" id="ARBA00023002"/>
    </source>
</evidence>
<sequence>MQILHLDSSVLGDASASRELTRHTVDALLQQHPAARTVYRDLAADPIAHLTGPIAAGFRSQDPQAFGAAVLAEHDRSSALVGELLDSDVIVIGAPMYNFSVPTQLKAWVDRVTQPGRTFRYTETGPIGLTQGKRAIVVSTRGGLYSEPTPHPMDFQEAYLRAVLGFMGIREVRTVRAELLSRGPELRRQALEAARGEALSLARWALAA</sequence>
<evidence type="ECO:0000313" key="8">
    <source>
        <dbReference type="EMBL" id="SFD81269.1"/>
    </source>
</evidence>
<evidence type="ECO:0000259" key="7">
    <source>
        <dbReference type="Pfam" id="PF02525"/>
    </source>
</evidence>
<dbReference type="GO" id="GO:0010181">
    <property type="term" value="F:FMN binding"/>
    <property type="evidence" value="ECO:0007669"/>
    <property type="project" value="UniProtKB-UniRule"/>
</dbReference>
<dbReference type="InterPro" id="IPR029039">
    <property type="entry name" value="Flavoprotein-like_sf"/>
</dbReference>
<comment type="subunit">
    <text evidence="6">Homodimer.</text>
</comment>
<feature type="binding site" evidence="6">
    <location>
        <begin position="15"/>
        <end position="17"/>
    </location>
    <ligand>
        <name>FMN</name>
        <dbReference type="ChEBI" id="CHEBI:58210"/>
    </ligand>
</feature>
<dbReference type="RefSeq" id="WP_092952315.1">
    <property type="nucleotide sequence ID" value="NZ_FOMQ01000006.1"/>
</dbReference>
<feature type="binding site" evidence="6">
    <location>
        <begin position="96"/>
        <end position="99"/>
    </location>
    <ligand>
        <name>FMN</name>
        <dbReference type="ChEBI" id="CHEBI:58210"/>
    </ligand>
</feature>
<dbReference type="Pfam" id="PF02525">
    <property type="entry name" value="Flavodoxin_2"/>
    <property type="match status" value="1"/>
</dbReference>
<keyword evidence="3 6" id="KW-0560">Oxidoreductase</keyword>
<keyword evidence="9" id="KW-1185">Reference proteome</keyword>
<dbReference type="GO" id="GO:0016652">
    <property type="term" value="F:oxidoreductase activity, acting on NAD(P)H as acceptor"/>
    <property type="evidence" value="ECO:0007669"/>
    <property type="project" value="UniProtKB-UniRule"/>
</dbReference>
<dbReference type="HAMAP" id="MF_01216">
    <property type="entry name" value="Azoreductase_type1"/>
    <property type="match status" value="1"/>
</dbReference>
<evidence type="ECO:0000256" key="1">
    <source>
        <dbReference type="ARBA" id="ARBA00022630"/>
    </source>
</evidence>
<reference evidence="9" key="1">
    <citation type="submission" date="2016-10" db="EMBL/GenBank/DDBJ databases">
        <authorList>
            <person name="Varghese N."/>
            <person name="Submissions S."/>
        </authorList>
    </citation>
    <scope>NUCLEOTIDE SEQUENCE [LARGE SCALE GENOMIC DNA]</scope>
    <source>
        <strain evidence="9">DSM 7481</strain>
    </source>
</reference>
<dbReference type="InterPro" id="IPR023048">
    <property type="entry name" value="NADH:quinone_OxRdtase_FMN_depd"/>
</dbReference>
<dbReference type="SUPFAM" id="SSF52218">
    <property type="entry name" value="Flavoproteins"/>
    <property type="match status" value="1"/>
</dbReference>
<dbReference type="AlphaFoldDB" id="A0A1I1VEH6"/>